<sequence>MAEAPSKRDVLLVGGGHNGLVCAAYLAKAGLKVTVLERRQVVGGAAVTEEFHPGFRNSVASYTVSLLQPKVIADLDLHGHGLEIVQRKRSNFLPLPDGRYLLTGGGETLEQVAKFSRRDAERLPEYERRLDAIADVLRALAMQPPPNVTDGGWWKALPELMRAGRLGKQLHKLDETLRQELLDLFTISAGEYLDRWFESTPIKAVLGFDGIVGNYASPYTPGSAYVLLHHVFGEVNGVKGAWGHAIGGMGAITQAMAKAAVAAGVEIRTDAGVREVLVEQVDGKPGRAVGVLTESGETLHARAVVANVNPKLLYERLMSPASVPAPTRERMANWRCGSGTLRMNVALSRLPDFTALPGEGDHLTAGIIMAPDLDYMDRAYLDARAHGWSREPIVEMLIPSTLDSTLAPAGQHVASLFCQQVQPELSDGRSWDDHRDEVADLMIATVDKYAPGFKELVLGRQVLTPMDLERVFGLIGGDIFHGALSLNQLFSARPMVGQADYRGAIPGLYLCGAGTHPGGGVTGAPGHNAAKVVIADIG</sequence>
<dbReference type="PANTHER" id="PTHR10668:SF103">
    <property type="entry name" value="PYRIDINE NUCLEOTIDE-DISULFIDE OXIDOREDUCTASE DOMAIN-CONTAINING PROTEIN 2"/>
    <property type="match status" value="1"/>
</dbReference>
<dbReference type="PANTHER" id="PTHR10668">
    <property type="entry name" value="PHYTOENE DEHYDROGENASE"/>
    <property type="match status" value="1"/>
</dbReference>
<accession>A0ABU1RN02</accession>
<dbReference type="Gene3D" id="3.50.50.60">
    <property type="entry name" value="FAD/NAD(P)-binding domain"/>
    <property type="match status" value="2"/>
</dbReference>
<name>A0ABU1RN02_9GAMM</name>
<comment type="subunit">
    <text evidence="2">Interacts with COX5B; this interaction may contribute to localize PYROXD2 to the inner face of the inner mitochondrial membrane.</text>
</comment>
<evidence type="ECO:0000256" key="3">
    <source>
        <dbReference type="ARBA" id="ARBA00040298"/>
    </source>
</evidence>
<dbReference type="InterPro" id="IPR036188">
    <property type="entry name" value="FAD/NAD-bd_sf"/>
</dbReference>
<protein>
    <recommendedName>
        <fullName evidence="3">Pyridine nucleotide-disulfide oxidoreductase domain-containing protein 2</fullName>
    </recommendedName>
</protein>
<evidence type="ECO:0000256" key="2">
    <source>
        <dbReference type="ARBA" id="ARBA00038825"/>
    </source>
</evidence>
<comment type="caution">
    <text evidence="5">The sequence shown here is derived from an EMBL/GenBank/DDBJ whole genome shotgun (WGS) entry which is preliminary data.</text>
</comment>
<dbReference type="Proteomes" id="UP001254759">
    <property type="component" value="Unassembled WGS sequence"/>
</dbReference>
<dbReference type="SUPFAM" id="SSF51905">
    <property type="entry name" value="FAD/NAD(P)-binding domain"/>
    <property type="match status" value="1"/>
</dbReference>
<evidence type="ECO:0000313" key="5">
    <source>
        <dbReference type="EMBL" id="MDR6840149.1"/>
    </source>
</evidence>
<reference evidence="5 6" key="1">
    <citation type="submission" date="2023-07" db="EMBL/GenBank/DDBJ databases">
        <title>Sorghum-associated microbial communities from plants grown in Nebraska, USA.</title>
        <authorList>
            <person name="Schachtman D."/>
        </authorList>
    </citation>
    <scope>NUCLEOTIDE SEQUENCE [LARGE SCALE GENOMIC DNA]</scope>
    <source>
        <strain evidence="5 6">BE107</strain>
    </source>
</reference>
<proteinExistence type="predicted"/>
<organism evidence="5 6">
    <name type="scientific">Pseudoxanthomonas sacheonensis</name>
    <dbReference type="NCBI Taxonomy" id="443615"/>
    <lineage>
        <taxon>Bacteria</taxon>
        <taxon>Pseudomonadati</taxon>
        <taxon>Pseudomonadota</taxon>
        <taxon>Gammaproteobacteria</taxon>
        <taxon>Lysobacterales</taxon>
        <taxon>Lysobacteraceae</taxon>
        <taxon>Pseudoxanthomonas</taxon>
    </lineage>
</organism>
<comment type="function">
    <text evidence="1">Probable oxidoreductase that may play a role as regulator of mitochondrial function.</text>
</comment>
<evidence type="ECO:0000313" key="6">
    <source>
        <dbReference type="Proteomes" id="UP001254759"/>
    </source>
</evidence>
<evidence type="ECO:0000259" key="4">
    <source>
        <dbReference type="Pfam" id="PF01593"/>
    </source>
</evidence>
<dbReference type="RefSeq" id="WP_310089973.1">
    <property type="nucleotide sequence ID" value="NZ_JAVDTT010000001.1"/>
</dbReference>
<keyword evidence="6" id="KW-1185">Reference proteome</keyword>
<dbReference type="Pfam" id="PF01593">
    <property type="entry name" value="Amino_oxidase"/>
    <property type="match status" value="1"/>
</dbReference>
<feature type="domain" description="Amine oxidase" evidence="4">
    <location>
        <begin position="19"/>
        <end position="337"/>
    </location>
</feature>
<dbReference type="InterPro" id="IPR002937">
    <property type="entry name" value="Amino_oxidase"/>
</dbReference>
<gene>
    <name evidence="5" type="ORF">J2W94_000413</name>
</gene>
<evidence type="ECO:0000256" key="1">
    <source>
        <dbReference type="ARBA" id="ARBA00037217"/>
    </source>
</evidence>
<dbReference type="EMBL" id="JAVDTT010000001">
    <property type="protein sequence ID" value="MDR6840149.1"/>
    <property type="molecule type" value="Genomic_DNA"/>
</dbReference>